<keyword evidence="9" id="KW-1185">Reference proteome</keyword>
<keyword evidence="2 6" id="KW-0805">Transcription regulation</keyword>
<accession>A0A2V3JCK7</accession>
<gene>
    <name evidence="8" type="ORF">BWQ96_00160</name>
</gene>
<comment type="subcellular location">
    <subcellularLocation>
        <location evidence="1 6">Nucleus</location>
    </subcellularLocation>
</comment>
<dbReference type="EMBL" id="NBIV01000001">
    <property type="protein sequence ID" value="PXF50000.1"/>
    <property type="molecule type" value="Genomic_DNA"/>
</dbReference>
<feature type="region of interest" description="Disordered" evidence="7">
    <location>
        <begin position="39"/>
        <end position="59"/>
    </location>
</feature>
<evidence type="ECO:0000256" key="3">
    <source>
        <dbReference type="ARBA" id="ARBA00023159"/>
    </source>
</evidence>
<comment type="function">
    <text evidence="6">Component of the Mediator complex, a coactivator involved in the regulated transcription of nearly all RNA polymerase II-dependent genes. Mediator functions as a bridge to convey information from gene-specific regulatory proteins to the basal RNA polymerase II transcription machinery. Mediator is recruited to promoters by direct interactions with regulatory proteins and serves as a scaffold for the assembly of a functional preinitiation complex with RNA polymerase II and the general transcription factors.</text>
</comment>
<comment type="caution">
    <text evidence="8">The sequence shown here is derived from an EMBL/GenBank/DDBJ whole genome shotgun (WGS) entry which is preliminary data.</text>
</comment>
<reference evidence="8 9" key="1">
    <citation type="journal article" date="2018" name="Mol. Biol. Evol.">
        <title>Analysis of the draft genome of the red seaweed Gracilariopsis chorda provides insights into genome size evolution in Rhodophyta.</title>
        <authorList>
            <person name="Lee J."/>
            <person name="Yang E.C."/>
            <person name="Graf L."/>
            <person name="Yang J.H."/>
            <person name="Qiu H."/>
            <person name="Zel Zion U."/>
            <person name="Chan C.X."/>
            <person name="Stephens T.G."/>
            <person name="Weber A.P.M."/>
            <person name="Boo G.H."/>
            <person name="Boo S.M."/>
            <person name="Kim K.M."/>
            <person name="Shin Y."/>
            <person name="Jung M."/>
            <person name="Lee S.J."/>
            <person name="Yim H.S."/>
            <person name="Lee J.H."/>
            <person name="Bhattacharya D."/>
            <person name="Yoon H.S."/>
        </authorList>
    </citation>
    <scope>NUCLEOTIDE SEQUENCE [LARGE SCALE GENOMIC DNA]</scope>
    <source>
        <strain evidence="8 9">SKKU-2015</strain>
        <tissue evidence="8">Whole body</tissue>
    </source>
</reference>
<protein>
    <recommendedName>
        <fullName evidence="6">Mediator of RNA polymerase II transcription subunit 21</fullName>
    </recommendedName>
</protein>
<dbReference type="Proteomes" id="UP000247409">
    <property type="component" value="Unassembled WGS sequence"/>
</dbReference>
<dbReference type="GO" id="GO:0003712">
    <property type="term" value="F:transcription coregulator activity"/>
    <property type="evidence" value="ECO:0007669"/>
    <property type="project" value="TreeGrafter"/>
</dbReference>
<keyword evidence="4 6" id="KW-0804">Transcription</keyword>
<comment type="similarity">
    <text evidence="6">Belongs to the Mediator complex subunit 21 family.</text>
</comment>
<evidence type="ECO:0000256" key="7">
    <source>
        <dbReference type="SAM" id="MobiDB-lite"/>
    </source>
</evidence>
<keyword evidence="5 6" id="KW-0539">Nucleus</keyword>
<evidence type="ECO:0000256" key="1">
    <source>
        <dbReference type="ARBA" id="ARBA00004123"/>
    </source>
</evidence>
<evidence type="ECO:0000256" key="6">
    <source>
        <dbReference type="RuleBase" id="RU366036"/>
    </source>
</evidence>
<dbReference type="PANTHER" id="PTHR13381:SF0">
    <property type="entry name" value="MEDIATOR OF RNA POLYMERASE II TRANSCRIPTION SUBUNIT 21"/>
    <property type="match status" value="1"/>
</dbReference>
<dbReference type="GO" id="GO:0006357">
    <property type="term" value="P:regulation of transcription by RNA polymerase II"/>
    <property type="evidence" value="ECO:0007669"/>
    <property type="project" value="TreeGrafter"/>
</dbReference>
<dbReference type="Pfam" id="PF11221">
    <property type="entry name" value="Med21"/>
    <property type="match status" value="1"/>
</dbReference>
<dbReference type="InterPro" id="IPR021384">
    <property type="entry name" value="Mediator_Med21"/>
</dbReference>
<evidence type="ECO:0000313" key="8">
    <source>
        <dbReference type="EMBL" id="PXF50000.1"/>
    </source>
</evidence>
<dbReference type="SUPFAM" id="SSF140718">
    <property type="entry name" value="Mediator hinge subcomplex-like"/>
    <property type="match status" value="1"/>
</dbReference>
<evidence type="ECO:0000256" key="2">
    <source>
        <dbReference type="ARBA" id="ARBA00023015"/>
    </source>
</evidence>
<comment type="subunit">
    <text evidence="6">Component of the Mediator complex.</text>
</comment>
<sequence length="141" mass="16112">MSDKTTENVQMDDLSRLQKRVEDMGVMFYTYLGILQRDAPPTARAPDEKEEMANDEASRKQLANKIPEFAKDIIQCGREIDSLIDHIDGKMKQQEGRERTLLETANFESMQAGDEMEEAVDDAQKLLSSVRDLITARERES</sequence>
<evidence type="ECO:0000256" key="4">
    <source>
        <dbReference type="ARBA" id="ARBA00023163"/>
    </source>
</evidence>
<dbReference type="GO" id="GO:0016592">
    <property type="term" value="C:mediator complex"/>
    <property type="evidence" value="ECO:0007669"/>
    <property type="project" value="UniProtKB-UniRule"/>
</dbReference>
<keyword evidence="3 6" id="KW-0010">Activator</keyword>
<dbReference type="Gene3D" id="6.10.280.10">
    <property type="entry name" value="Mediator complex, subunit Med21"/>
    <property type="match status" value="1"/>
</dbReference>
<dbReference type="PANTHER" id="PTHR13381">
    <property type="entry name" value="RNA POLYMERASE II HOLOENZYME COMPONENT SRB7"/>
    <property type="match status" value="1"/>
</dbReference>
<dbReference type="InterPro" id="IPR037212">
    <property type="entry name" value="Med7/Med21-like"/>
</dbReference>
<dbReference type="OrthoDB" id="526653at2759"/>
<evidence type="ECO:0000256" key="5">
    <source>
        <dbReference type="ARBA" id="ARBA00023242"/>
    </source>
</evidence>
<evidence type="ECO:0000313" key="9">
    <source>
        <dbReference type="Proteomes" id="UP000247409"/>
    </source>
</evidence>
<name>A0A2V3JCK7_9FLOR</name>
<dbReference type="AlphaFoldDB" id="A0A2V3JCK7"/>
<organism evidence="8 9">
    <name type="scientific">Gracilariopsis chorda</name>
    <dbReference type="NCBI Taxonomy" id="448386"/>
    <lineage>
        <taxon>Eukaryota</taxon>
        <taxon>Rhodophyta</taxon>
        <taxon>Florideophyceae</taxon>
        <taxon>Rhodymeniophycidae</taxon>
        <taxon>Gracilariales</taxon>
        <taxon>Gracilariaceae</taxon>
        <taxon>Gracilariopsis</taxon>
    </lineage>
</organism>
<proteinExistence type="inferred from homology"/>